<reference evidence="2" key="1">
    <citation type="submission" date="2016-05" db="EMBL/GenBank/DDBJ databases">
        <authorList>
            <person name="Lavstsen T."/>
            <person name="Jespersen J.S."/>
        </authorList>
    </citation>
    <scope>NUCLEOTIDE SEQUENCE</scope>
    <source>
        <tissue evidence="2">Brain</tissue>
    </source>
</reference>
<reference evidence="2" key="2">
    <citation type="submission" date="2016-06" db="EMBL/GenBank/DDBJ databases">
        <title>The genome of a short-lived fish provides insights into sex chromosome evolution and the genetic control of aging.</title>
        <authorList>
            <person name="Reichwald K."/>
            <person name="Felder M."/>
            <person name="Petzold A."/>
            <person name="Koch P."/>
            <person name="Groth M."/>
            <person name="Platzer M."/>
        </authorList>
    </citation>
    <scope>NUCLEOTIDE SEQUENCE</scope>
    <source>
        <tissue evidence="2">Brain</tissue>
    </source>
</reference>
<organism evidence="2">
    <name type="scientific">Nothobranchius kadleci</name>
    <name type="common">African annual killifish</name>
    <dbReference type="NCBI Taxonomy" id="1051664"/>
    <lineage>
        <taxon>Eukaryota</taxon>
        <taxon>Metazoa</taxon>
        <taxon>Chordata</taxon>
        <taxon>Craniata</taxon>
        <taxon>Vertebrata</taxon>
        <taxon>Euteleostomi</taxon>
        <taxon>Actinopterygii</taxon>
        <taxon>Neopterygii</taxon>
        <taxon>Teleostei</taxon>
        <taxon>Neoteleostei</taxon>
        <taxon>Acanthomorphata</taxon>
        <taxon>Ovalentaria</taxon>
        <taxon>Atherinomorphae</taxon>
        <taxon>Cyprinodontiformes</taxon>
        <taxon>Nothobranchiidae</taxon>
        <taxon>Nothobranchius</taxon>
    </lineage>
</organism>
<accession>A0A1A8CEP4</accession>
<feature type="non-terminal residue" evidence="2">
    <location>
        <position position="1"/>
    </location>
</feature>
<keyword evidence="1" id="KW-0732">Signal</keyword>
<gene>
    <name evidence="2" type="primary">Nfu_g_1_006685</name>
</gene>
<dbReference type="AlphaFoldDB" id="A0A1A8CEP4"/>
<evidence type="ECO:0000313" key="2">
    <source>
        <dbReference type="EMBL" id="SBP78139.1"/>
    </source>
</evidence>
<evidence type="ECO:0000256" key="1">
    <source>
        <dbReference type="SAM" id="SignalP"/>
    </source>
</evidence>
<protein>
    <submittedName>
        <fullName evidence="2">Uncharacterized protein</fullName>
    </submittedName>
</protein>
<dbReference type="EMBL" id="HADZ01014198">
    <property type="protein sequence ID" value="SBP78139.1"/>
    <property type="molecule type" value="Transcribed_RNA"/>
</dbReference>
<name>A0A1A8CEP4_NOTKA</name>
<feature type="non-terminal residue" evidence="2">
    <location>
        <position position="72"/>
    </location>
</feature>
<feature type="signal peptide" evidence="1">
    <location>
        <begin position="1"/>
        <end position="23"/>
    </location>
</feature>
<proteinExistence type="predicted"/>
<feature type="chain" id="PRO_5008367567" evidence="1">
    <location>
        <begin position="24"/>
        <end position="72"/>
    </location>
</feature>
<sequence>SSQIIVVLLKMLILEMYVQDISACMCFILFVRGTCEKCNFLCSERVFEGNTTVKRKNGKKNCNEAGRRTERE</sequence>